<evidence type="ECO:0000256" key="6">
    <source>
        <dbReference type="ARBA" id="ARBA00023053"/>
    </source>
</evidence>
<dbReference type="GO" id="GO:0015386">
    <property type="term" value="F:potassium:proton antiporter activity"/>
    <property type="evidence" value="ECO:0007669"/>
    <property type="project" value="TreeGrafter"/>
</dbReference>
<evidence type="ECO:0000259" key="11">
    <source>
        <dbReference type="Pfam" id="PF00999"/>
    </source>
</evidence>
<feature type="transmembrane region" description="Helical" evidence="10">
    <location>
        <begin position="58"/>
        <end position="80"/>
    </location>
</feature>
<keyword evidence="9" id="KW-0739">Sodium transport</keyword>
<dbReference type="InterPro" id="IPR006153">
    <property type="entry name" value="Cation/H_exchanger_TM"/>
</dbReference>
<dbReference type="PANTHER" id="PTHR10110:SF86">
    <property type="entry name" value="SODIUM_HYDROGEN EXCHANGER 7"/>
    <property type="match status" value="1"/>
</dbReference>
<dbReference type="Gene3D" id="6.10.140.1330">
    <property type="match status" value="1"/>
</dbReference>
<feature type="non-terminal residue" evidence="12">
    <location>
        <position position="87"/>
    </location>
</feature>
<keyword evidence="6" id="KW-0915">Sodium</keyword>
<feature type="non-terminal residue" evidence="12">
    <location>
        <position position="1"/>
    </location>
</feature>
<keyword evidence="5 10" id="KW-1133">Transmembrane helix</keyword>
<keyword evidence="8 10" id="KW-0472">Membrane</keyword>
<evidence type="ECO:0000256" key="1">
    <source>
        <dbReference type="ARBA" id="ARBA00004651"/>
    </source>
</evidence>
<proteinExistence type="predicted"/>
<dbReference type="PANTHER" id="PTHR10110">
    <property type="entry name" value="SODIUM/HYDROGEN EXCHANGER"/>
    <property type="match status" value="1"/>
</dbReference>
<organism evidence="12 13">
    <name type="scientific">Polarella glacialis</name>
    <name type="common">Dinoflagellate</name>
    <dbReference type="NCBI Taxonomy" id="89957"/>
    <lineage>
        <taxon>Eukaryota</taxon>
        <taxon>Sar</taxon>
        <taxon>Alveolata</taxon>
        <taxon>Dinophyceae</taxon>
        <taxon>Suessiales</taxon>
        <taxon>Suessiaceae</taxon>
        <taxon>Polarella</taxon>
    </lineage>
</organism>
<protein>
    <recommendedName>
        <fullName evidence="11">Cation/H+ exchanger transmembrane domain-containing protein</fullName>
    </recommendedName>
</protein>
<comment type="caution">
    <text evidence="12">The sequence shown here is derived from an EMBL/GenBank/DDBJ whole genome shotgun (WGS) entry which is preliminary data.</text>
</comment>
<dbReference type="EMBL" id="CAJNNW010011767">
    <property type="protein sequence ID" value="CAE8653584.1"/>
    <property type="molecule type" value="Genomic_DNA"/>
</dbReference>
<keyword evidence="2" id="KW-0813">Transport</keyword>
<dbReference type="GO" id="GO:0098719">
    <property type="term" value="P:sodium ion import across plasma membrane"/>
    <property type="evidence" value="ECO:0007669"/>
    <property type="project" value="TreeGrafter"/>
</dbReference>
<dbReference type="Proteomes" id="UP000626109">
    <property type="component" value="Unassembled WGS sequence"/>
</dbReference>
<evidence type="ECO:0000256" key="4">
    <source>
        <dbReference type="ARBA" id="ARBA00022692"/>
    </source>
</evidence>
<dbReference type="GO" id="GO:0005886">
    <property type="term" value="C:plasma membrane"/>
    <property type="evidence" value="ECO:0007669"/>
    <property type="project" value="UniProtKB-SubCell"/>
</dbReference>
<reference evidence="12" key="1">
    <citation type="submission" date="2021-02" db="EMBL/GenBank/DDBJ databases">
        <authorList>
            <person name="Dougan E. K."/>
            <person name="Rhodes N."/>
            <person name="Thang M."/>
            <person name="Chan C."/>
        </authorList>
    </citation>
    <scope>NUCLEOTIDE SEQUENCE</scope>
</reference>
<evidence type="ECO:0000256" key="10">
    <source>
        <dbReference type="SAM" id="Phobius"/>
    </source>
</evidence>
<dbReference type="GO" id="GO:0051453">
    <property type="term" value="P:regulation of intracellular pH"/>
    <property type="evidence" value="ECO:0007669"/>
    <property type="project" value="TreeGrafter"/>
</dbReference>
<evidence type="ECO:0000256" key="5">
    <source>
        <dbReference type="ARBA" id="ARBA00022989"/>
    </source>
</evidence>
<name>A0A813INR3_POLGL</name>
<evidence type="ECO:0000256" key="8">
    <source>
        <dbReference type="ARBA" id="ARBA00023136"/>
    </source>
</evidence>
<evidence type="ECO:0000256" key="7">
    <source>
        <dbReference type="ARBA" id="ARBA00023065"/>
    </source>
</evidence>
<keyword evidence="7" id="KW-0406">Ion transport</keyword>
<dbReference type="AlphaFoldDB" id="A0A813INR3"/>
<evidence type="ECO:0000256" key="9">
    <source>
        <dbReference type="ARBA" id="ARBA00023201"/>
    </source>
</evidence>
<sequence>TIALFGSSRFRTDPLLHALINGESVLNDAVAIVLFTTLSHHLDEEEPRLISASIMGHFCLVSLGSLAIGLAAGAVLSWVFCQSQQLD</sequence>
<keyword evidence="3" id="KW-1003">Cell membrane</keyword>
<keyword evidence="4 10" id="KW-0812">Transmembrane</keyword>
<dbReference type="InterPro" id="IPR018422">
    <property type="entry name" value="Cation/H_exchanger_CPA1"/>
</dbReference>
<evidence type="ECO:0000256" key="3">
    <source>
        <dbReference type="ARBA" id="ARBA00022475"/>
    </source>
</evidence>
<gene>
    <name evidence="12" type="ORF">PGLA2088_LOCUS10480</name>
</gene>
<feature type="domain" description="Cation/H+ exchanger transmembrane" evidence="11">
    <location>
        <begin position="9"/>
        <end position="77"/>
    </location>
</feature>
<dbReference type="GO" id="GO:0015385">
    <property type="term" value="F:sodium:proton antiporter activity"/>
    <property type="evidence" value="ECO:0007669"/>
    <property type="project" value="InterPro"/>
</dbReference>
<dbReference type="Pfam" id="PF00999">
    <property type="entry name" value="Na_H_Exchanger"/>
    <property type="match status" value="1"/>
</dbReference>
<evidence type="ECO:0000313" key="13">
    <source>
        <dbReference type="Proteomes" id="UP000626109"/>
    </source>
</evidence>
<evidence type="ECO:0000256" key="2">
    <source>
        <dbReference type="ARBA" id="ARBA00022448"/>
    </source>
</evidence>
<comment type="subcellular location">
    <subcellularLocation>
        <location evidence="1">Cell membrane</location>
        <topology evidence="1">Multi-pass membrane protein</topology>
    </subcellularLocation>
</comment>
<accession>A0A813INR3</accession>
<evidence type="ECO:0000313" key="12">
    <source>
        <dbReference type="EMBL" id="CAE8653584.1"/>
    </source>
</evidence>